<dbReference type="RefSeq" id="WP_162347440.1">
    <property type="nucleotide sequence ID" value="NZ_JAAEAA010000025.1"/>
</dbReference>
<dbReference type="EMBL" id="JAAEAA010000025">
    <property type="protein sequence ID" value="NDK57382.1"/>
    <property type="molecule type" value="Genomic_DNA"/>
</dbReference>
<evidence type="ECO:0000313" key="2">
    <source>
        <dbReference type="Proteomes" id="UP000478546"/>
    </source>
</evidence>
<dbReference type="Proteomes" id="UP000478546">
    <property type="component" value="Unassembled WGS sequence"/>
</dbReference>
<evidence type="ECO:0000313" key="1">
    <source>
        <dbReference type="EMBL" id="NDK57382.1"/>
    </source>
</evidence>
<reference evidence="1 2" key="1">
    <citation type="submission" date="2020-01" db="EMBL/GenBank/DDBJ databases">
        <authorList>
            <person name="Kim M.K."/>
        </authorList>
    </citation>
    <scope>NUCLEOTIDE SEQUENCE [LARGE SCALE GENOMIC DNA]</scope>
    <source>
        <strain evidence="1 2">BT213</strain>
    </source>
</reference>
<accession>A0A6B2HBR2</accession>
<gene>
    <name evidence="1" type="ORF">GWO68_15775</name>
</gene>
<comment type="caution">
    <text evidence="1">The sequence shown here is derived from an EMBL/GenBank/DDBJ whole genome shotgun (WGS) entry which is preliminary data.</text>
</comment>
<name>A0A6B2HBR2_9BACT</name>
<sequence>MDTEQEIRLGKIYNGFPGEGVKVELLDCLSVEQFQEFEFSISVIDELHDIIRLMSFVAINGDEVIDHLYSSLHDFIIKSASLDGVKQEDGDKAFLNTNRLFLNYLSSIRTFLDHSETFLKRKYGAGSSQFLEFKKMISFYFDNSFAYRFFYKLRNYAQHISLPIDSFQFSSKYNQENNKLNGTITAAFNRNKLLANYDSWGTVKKDLVKEDAEFDITPLIVEMTSNIQEIERNIELLHKDELVKASTFISKLTDHLRNDNAEIFIAHKFKAKKNGELLSYQSIHIPFNTIEFIQSRLIS</sequence>
<dbReference type="AlphaFoldDB" id="A0A6B2HBR2"/>
<keyword evidence="2" id="KW-1185">Reference proteome</keyword>
<protein>
    <submittedName>
        <fullName evidence="1">Uncharacterized protein</fullName>
    </submittedName>
</protein>
<organism evidence="1 2">
    <name type="scientific">Pontibacter fetidus</name>
    <dbReference type="NCBI Taxonomy" id="2700082"/>
    <lineage>
        <taxon>Bacteria</taxon>
        <taxon>Pseudomonadati</taxon>
        <taxon>Bacteroidota</taxon>
        <taxon>Cytophagia</taxon>
        <taxon>Cytophagales</taxon>
        <taxon>Hymenobacteraceae</taxon>
        <taxon>Pontibacter</taxon>
    </lineage>
</organism>
<proteinExistence type="predicted"/>